<evidence type="ECO:0000313" key="13">
    <source>
        <dbReference type="EMBL" id="WLS45205.1"/>
    </source>
</evidence>
<keyword evidence="9 12" id="KW-0472">Membrane</keyword>
<keyword evidence="4 12" id="KW-1003">Cell membrane</keyword>
<dbReference type="GO" id="GO:0015087">
    <property type="term" value="F:cobalt ion transmembrane transporter activity"/>
    <property type="evidence" value="ECO:0007669"/>
    <property type="project" value="UniProtKB-UniRule"/>
</dbReference>
<proteinExistence type="inferred from homology"/>
<comment type="similarity">
    <text evidence="2 12">Belongs to the CorA metal ion transporter (MIT) (TC 1.A.35) family.</text>
</comment>
<evidence type="ECO:0000256" key="3">
    <source>
        <dbReference type="ARBA" id="ARBA00022448"/>
    </source>
</evidence>
<evidence type="ECO:0000313" key="14">
    <source>
        <dbReference type="Proteomes" id="UP001235874"/>
    </source>
</evidence>
<dbReference type="PANTHER" id="PTHR46494">
    <property type="entry name" value="CORA FAMILY METAL ION TRANSPORTER (EUROFUNG)"/>
    <property type="match status" value="1"/>
</dbReference>
<evidence type="ECO:0000256" key="9">
    <source>
        <dbReference type="ARBA" id="ARBA00023136"/>
    </source>
</evidence>
<dbReference type="CDD" id="cd12830">
    <property type="entry name" value="MtCorA-like"/>
    <property type="match status" value="1"/>
</dbReference>
<keyword evidence="6 12" id="KW-0460">Magnesium</keyword>
<dbReference type="InterPro" id="IPR045863">
    <property type="entry name" value="CorA_TM1_TM2"/>
</dbReference>
<sequence length="373" mass="41704">MVGGRRFRPGGGFGRQLDEYETRVGVPPMGEPTTEPSGGLVDSAVYVQGHRFASPNGLADTYRCLQEQTDAMAWIGLYRPDIDQITSLAREFRLHDLAVEDAINAHQRPKLEQYGDTLFVVLRAARYDDMREEVEFSELHLFIGPDFVVTVRHGEAPDLAAVRRRMEADAPMLAQGPEAVLYAVLDQVVDGYAPVVAGLENDIDEIETQVFGGDPNASRRIYGLSREVIEFQRAARPLLAMLGALAGGDGADEELSRYLRDVTDHLTQVVERVDGFRHLLQSILTVNATLVSQQQNEEMRSLTAASYAQNEELKKVSSWAAILFAPTLIGTVYGMNFVHMPELHWRFGYLFALLLMLLVCGTLYLIFKRRGWL</sequence>
<dbReference type="GO" id="GO:0050897">
    <property type="term" value="F:cobalt ion binding"/>
    <property type="evidence" value="ECO:0007669"/>
    <property type="project" value="TreeGrafter"/>
</dbReference>
<evidence type="ECO:0000256" key="7">
    <source>
        <dbReference type="ARBA" id="ARBA00022989"/>
    </source>
</evidence>
<keyword evidence="7 12" id="KW-1133">Transmembrane helix</keyword>
<comment type="function">
    <text evidence="11">Mediates influx of magnesium ions. Alternates between open and closed states. Activated by low cytoplasmic Mg(2+) levels. Inactive when cytoplasmic Mg(2+) levels are high.</text>
</comment>
<evidence type="ECO:0000256" key="12">
    <source>
        <dbReference type="RuleBase" id="RU362010"/>
    </source>
</evidence>
<dbReference type="RefSeq" id="WP_053652751.1">
    <property type="nucleotide sequence ID" value="NZ_CP130472.1"/>
</dbReference>
<name>A0AAJ6HV95_9ACTN</name>
<dbReference type="FunFam" id="1.20.58.340:FF:000004">
    <property type="entry name" value="Magnesium transport protein CorA"/>
    <property type="match status" value="1"/>
</dbReference>
<dbReference type="Gene3D" id="3.30.460.20">
    <property type="entry name" value="CorA soluble domain-like"/>
    <property type="match status" value="1"/>
</dbReference>
<evidence type="ECO:0000256" key="10">
    <source>
        <dbReference type="ARBA" id="ARBA00034269"/>
    </source>
</evidence>
<protein>
    <recommendedName>
        <fullName evidence="12">Magnesium transport protein CorA</fullName>
    </recommendedName>
</protein>
<dbReference type="EMBL" id="CP130472">
    <property type="protein sequence ID" value="WLS45205.1"/>
    <property type="molecule type" value="Genomic_DNA"/>
</dbReference>
<keyword evidence="3 12" id="KW-0813">Transport</keyword>
<dbReference type="InterPro" id="IPR002523">
    <property type="entry name" value="MgTranspt_CorA/ZnTranspt_ZntB"/>
</dbReference>
<dbReference type="InterPro" id="IPR045861">
    <property type="entry name" value="CorA_cytoplasmic_dom"/>
</dbReference>
<dbReference type="GO" id="GO:0005886">
    <property type="term" value="C:plasma membrane"/>
    <property type="evidence" value="ECO:0007669"/>
    <property type="project" value="UniProtKB-SubCell"/>
</dbReference>
<evidence type="ECO:0000256" key="4">
    <source>
        <dbReference type="ARBA" id="ARBA00022475"/>
    </source>
</evidence>
<dbReference type="AlphaFoldDB" id="A0AAJ6HV95"/>
<evidence type="ECO:0000256" key="2">
    <source>
        <dbReference type="ARBA" id="ARBA00009765"/>
    </source>
</evidence>
<dbReference type="SUPFAM" id="SSF144083">
    <property type="entry name" value="Magnesium transport protein CorA, transmembrane region"/>
    <property type="match status" value="1"/>
</dbReference>
<dbReference type="Proteomes" id="UP001235874">
    <property type="component" value="Chromosome"/>
</dbReference>
<keyword evidence="14" id="KW-1185">Reference proteome</keyword>
<dbReference type="SUPFAM" id="SSF143865">
    <property type="entry name" value="CorA soluble domain-like"/>
    <property type="match status" value="1"/>
</dbReference>
<feature type="transmembrane region" description="Helical" evidence="12">
    <location>
        <begin position="347"/>
        <end position="367"/>
    </location>
</feature>
<dbReference type="NCBIfam" id="TIGR00383">
    <property type="entry name" value="corA"/>
    <property type="match status" value="1"/>
</dbReference>
<keyword evidence="8 12" id="KW-0406">Ion transport</keyword>
<comment type="catalytic activity">
    <reaction evidence="10">
        <text>Mg(2+)(in) = Mg(2+)(out)</text>
        <dbReference type="Rhea" id="RHEA:29827"/>
        <dbReference type="ChEBI" id="CHEBI:18420"/>
    </reaction>
</comment>
<evidence type="ECO:0000256" key="1">
    <source>
        <dbReference type="ARBA" id="ARBA00004651"/>
    </source>
</evidence>
<dbReference type="GO" id="GO:0000287">
    <property type="term" value="F:magnesium ion binding"/>
    <property type="evidence" value="ECO:0007669"/>
    <property type="project" value="TreeGrafter"/>
</dbReference>
<keyword evidence="5 12" id="KW-0812">Transmembrane</keyword>
<dbReference type="GO" id="GO:0015095">
    <property type="term" value="F:magnesium ion transmembrane transporter activity"/>
    <property type="evidence" value="ECO:0007669"/>
    <property type="project" value="UniProtKB-UniRule"/>
</dbReference>
<evidence type="ECO:0000256" key="6">
    <source>
        <dbReference type="ARBA" id="ARBA00022842"/>
    </source>
</evidence>
<comment type="subcellular location">
    <subcellularLocation>
        <location evidence="1">Cell membrane</location>
        <topology evidence="1">Multi-pass membrane protein</topology>
    </subcellularLocation>
    <subcellularLocation>
        <location evidence="12">Membrane</location>
        <topology evidence="12">Multi-pass membrane protein</topology>
    </subcellularLocation>
</comment>
<evidence type="ECO:0000256" key="11">
    <source>
        <dbReference type="ARBA" id="ARBA00045497"/>
    </source>
</evidence>
<gene>
    <name evidence="12 13" type="primary">corA</name>
    <name evidence="13" type="ORF">Q3V37_28225</name>
</gene>
<accession>A0AAJ6HV95</accession>
<dbReference type="InterPro" id="IPR004488">
    <property type="entry name" value="Mg/Co-transport_prot_CorA"/>
</dbReference>
<dbReference type="Gene3D" id="1.20.58.340">
    <property type="entry name" value="Magnesium transport protein CorA, transmembrane region"/>
    <property type="match status" value="2"/>
</dbReference>
<evidence type="ECO:0000256" key="5">
    <source>
        <dbReference type="ARBA" id="ARBA00022692"/>
    </source>
</evidence>
<dbReference type="PANTHER" id="PTHR46494:SF1">
    <property type="entry name" value="CORA FAMILY METAL ION TRANSPORTER (EUROFUNG)"/>
    <property type="match status" value="1"/>
</dbReference>
<reference evidence="13 14" key="1">
    <citation type="submission" date="2023-07" db="EMBL/GenBank/DDBJ databases">
        <title>Micromonospora profundi TRM 95458 converts glycerol to a new osmotic compound.</title>
        <authorList>
            <person name="Lu D."/>
        </authorList>
    </citation>
    <scope>NUCLEOTIDE SEQUENCE [LARGE SCALE GENOMIC DNA]</scope>
    <source>
        <strain evidence="13 14">TRM95458</strain>
    </source>
</reference>
<evidence type="ECO:0000256" key="8">
    <source>
        <dbReference type="ARBA" id="ARBA00023065"/>
    </source>
</evidence>
<organism evidence="13 14">
    <name type="scientific">Micromonospora profundi</name>
    <dbReference type="NCBI Taxonomy" id="1420889"/>
    <lineage>
        <taxon>Bacteria</taxon>
        <taxon>Bacillati</taxon>
        <taxon>Actinomycetota</taxon>
        <taxon>Actinomycetes</taxon>
        <taxon>Micromonosporales</taxon>
        <taxon>Micromonosporaceae</taxon>
        <taxon>Micromonospora</taxon>
    </lineage>
</organism>
<feature type="transmembrane region" description="Helical" evidence="12">
    <location>
        <begin position="316"/>
        <end position="335"/>
    </location>
</feature>
<dbReference type="KEGG" id="mprn:Q3V37_28225"/>
<dbReference type="Pfam" id="PF01544">
    <property type="entry name" value="CorA"/>
    <property type="match status" value="1"/>
</dbReference>